<proteinExistence type="predicted"/>
<protein>
    <submittedName>
        <fullName evidence="2">Uncharacterized protein</fullName>
    </submittedName>
</protein>
<keyword evidence="3" id="KW-1185">Reference proteome</keyword>
<gene>
    <name evidence="2" type="ORF">PR048_017591</name>
</gene>
<evidence type="ECO:0000256" key="1">
    <source>
        <dbReference type="SAM" id="MobiDB-lite"/>
    </source>
</evidence>
<dbReference type="Proteomes" id="UP001159363">
    <property type="component" value="Chromosome 5"/>
</dbReference>
<reference evidence="2 3" key="1">
    <citation type="submission" date="2023-02" db="EMBL/GenBank/DDBJ databases">
        <title>LHISI_Scaffold_Assembly.</title>
        <authorList>
            <person name="Stuart O.P."/>
            <person name="Cleave R."/>
            <person name="Magrath M.J.L."/>
            <person name="Mikheyev A.S."/>
        </authorList>
    </citation>
    <scope>NUCLEOTIDE SEQUENCE [LARGE SCALE GENOMIC DNA]</scope>
    <source>
        <strain evidence="2">Daus_M_001</strain>
        <tissue evidence="2">Leg muscle</tissue>
    </source>
</reference>
<evidence type="ECO:0000313" key="2">
    <source>
        <dbReference type="EMBL" id="KAJ8881118.1"/>
    </source>
</evidence>
<comment type="caution">
    <text evidence="2">The sequence shown here is derived from an EMBL/GenBank/DDBJ whole genome shotgun (WGS) entry which is preliminary data.</text>
</comment>
<sequence>MLRKWVSCRAGFMVCRLLGQGRQFGSGYGSKRARRTEAGPVADLPPEYRPQEGVPWPPIPKFFCKQSSESLTKPVTTFHLKQLKTRSRDFICHTCTRKRYCIAPLVTPASINSREEAPRAIQREWKRRGRKNAWSRESSPFYLRVHLCPRRRRVCSPSVFARIPQEDKRLMLIQENISAISRPGEQSIHGPGFWECFPLLDVVSGHKPIGILIMFFHKESPPKVCNISYETLCIIRNSLFKIVHLASCNSDILRADEGEVRAVWSSVRGMQGRGKLEMSEKIGRLEAPSGTIPTCEKSGSGPSSDHYTTLAGPPLLVSAYNPSTVTSAFSEALLKFYFQDIPPLHFSPPTKVNRARFSAGSTPGISMWKSYRTMPLVNGFSRRSPVSSAPSFRRCYILTSLHPNRLSRPQCSRGIWLPAFLEGGIDPEESSQET</sequence>
<evidence type="ECO:0000313" key="3">
    <source>
        <dbReference type="Proteomes" id="UP001159363"/>
    </source>
</evidence>
<organism evidence="2 3">
    <name type="scientific">Dryococelus australis</name>
    <dbReference type="NCBI Taxonomy" id="614101"/>
    <lineage>
        <taxon>Eukaryota</taxon>
        <taxon>Metazoa</taxon>
        <taxon>Ecdysozoa</taxon>
        <taxon>Arthropoda</taxon>
        <taxon>Hexapoda</taxon>
        <taxon>Insecta</taxon>
        <taxon>Pterygota</taxon>
        <taxon>Neoptera</taxon>
        <taxon>Polyneoptera</taxon>
        <taxon>Phasmatodea</taxon>
        <taxon>Verophasmatodea</taxon>
        <taxon>Anareolatae</taxon>
        <taxon>Phasmatidae</taxon>
        <taxon>Eurycanthinae</taxon>
        <taxon>Dryococelus</taxon>
    </lineage>
</organism>
<feature type="region of interest" description="Disordered" evidence="1">
    <location>
        <begin position="27"/>
        <end position="50"/>
    </location>
</feature>
<name>A0ABQ9H9Z1_9NEOP</name>
<dbReference type="EMBL" id="JARBHB010000006">
    <property type="protein sequence ID" value="KAJ8881118.1"/>
    <property type="molecule type" value="Genomic_DNA"/>
</dbReference>
<accession>A0ABQ9H9Z1</accession>